<evidence type="ECO:0000313" key="2">
    <source>
        <dbReference type="Proteomes" id="UP001172386"/>
    </source>
</evidence>
<organism evidence="1 2">
    <name type="scientific">Neophaeococcomyces mojaviensis</name>
    <dbReference type="NCBI Taxonomy" id="3383035"/>
    <lineage>
        <taxon>Eukaryota</taxon>
        <taxon>Fungi</taxon>
        <taxon>Dikarya</taxon>
        <taxon>Ascomycota</taxon>
        <taxon>Pezizomycotina</taxon>
        <taxon>Eurotiomycetes</taxon>
        <taxon>Chaetothyriomycetidae</taxon>
        <taxon>Chaetothyriales</taxon>
        <taxon>Chaetothyriales incertae sedis</taxon>
        <taxon>Neophaeococcomyces</taxon>
    </lineage>
</organism>
<reference evidence="1" key="1">
    <citation type="submission" date="2022-10" db="EMBL/GenBank/DDBJ databases">
        <title>Culturing micro-colonial fungi from biological soil crusts in the Mojave desert and describing Neophaeococcomyces mojavensis, and introducing the new genera and species Taxawa tesnikishii.</title>
        <authorList>
            <person name="Kurbessoian T."/>
            <person name="Stajich J.E."/>
        </authorList>
    </citation>
    <scope>NUCLEOTIDE SEQUENCE</scope>
    <source>
        <strain evidence="1">JES_112</strain>
    </source>
</reference>
<name>A0ACC3ABM0_9EURO</name>
<dbReference type="EMBL" id="JAPDRQ010000044">
    <property type="protein sequence ID" value="KAJ9659057.1"/>
    <property type="molecule type" value="Genomic_DNA"/>
</dbReference>
<keyword evidence="2" id="KW-1185">Reference proteome</keyword>
<comment type="caution">
    <text evidence="1">The sequence shown here is derived from an EMBL/GenBank/DDBJ whole genome shotgun (WGS) entry which is preliminary data.</text>
</comment>
<evidence type="ECO:0000313" key="1">
    <source>
        <dbReference type="EMBL" id="KAJ9659057.1"/>
    </source>
</evidence>
<accession>A0ACC3ABM0</accession>
<protein>
    <submittedName>
        <fullName evidence="1">Uncharacterized protein</fullName>
    </submittedName>
</protein>
<sequence>MAYVQRIEVPFADNVPIVISERHNDLPEDQNWDKNAKAVAGTKVLYDKDANQASERPFAFLINDTEQKFWEIEVRNIWPEYHGKGCIIIVSQEDTYASREALKGSFMSSDTLMVGGATATFRMSFNRGDIPFGWFGKYKFLIREDARPRETDRWLQEPIPLEAYYLSAPHLPDYFGKGIPLLLLRMFVLPIRWVPGSAVEDWVKAIVQIVHGGAGNTSFSSPWGLQGLNLEAWLDAWRNWDQHRVFTHVNCYDQAAITEIALCLGVAHEQIHWEFHQVYGFIKDTQLVGWGDCNNPYFGNDPDNKVYSNLEDPNREPFRNHAYLSWSKKLMNKAQYEEYDTIMKPLKKYQDYAAAARKFEDDNGLELFMIDACAGPHVGDETREKYESQKELIPDFEKSFSTSVKIDYAKSIKAKNYKQWGEEHHLGAGVTTWNNWKCPNLLPDSEAGNFEGECSKILQLMRADWMWERGGVMSGSIKQLEEPFFDVISQMQKGWENKHTLYVRPYRLQDGGVVHEIKVIFTKGQDSGKYSGFVSMRVAVNKSPEAASKQLASHLAFTALTTKHHPMEAKSGGTLDGGMVYYIEAPKLRAFACYNIAIDITSTEKEVFDVDTASDSALWQRLLAKMGSDMPVEQDMSGWEKFVQ</sequence>
<dbReference type="Proteomes" id="UP001172386">
    <property type="component" value="Unassembled WGS sequence"/>
</dbReference>
<gene>
    <name evidence="1" type="ORF">H2198_003346</name>
</gene>
<proteinExistence type="predicted"/>